<sequence length="143" mass="14559">MSEHPISNLMTETMAKIKEMVDVNTIIGTPITTADGTTVIPVSKVTFGFASGGSDFAPKHMPQGAPLAFGGGGGAGVTVSPVCFLIIGTDGSANILGVNAQASTTVDRLVEMIPGAINKVSSFVEGYKGKAGPNMDRTAEADE</sequence>
<dbReference type="PANTHER" id="PTHR39162">
    <property type="entry name" value="GLL3345 PROTEIN"/>
    <property type="match status" value="1"/>
</dbReference>
<dbReference type="RefSeq" id="WP_054327656.1">
    <property type="nucleotide sequence ID" value="NZ_JACOPL010000001.1"/>
</dbReference>
<dbReference type="PANTHER" id="PTHR39162:SF1">
    <property type="entry name" value="SPORULATION PROTEIN YTFJ"/>
    <property type="match status" value="1"/>
</dbReference>
<dbReference type="InterPro" id="IPR014229">
    <property type="entry name" value="Spore_YtfJ"/>
</dbReference>
<accession>A0A923LT19</accession>
<evidence type="ECO:0000313" key="2">
    <source>
        <dbReference type="Proteomes" id="UP000606499"/>
    </source>
</evidence>
<dbReference type="PIRSF" id="PIRSF021377">
    <property type="entry name" value="YtfJ"/>
    <property type="match status" value="1"/>
</dbReference>
<protein>
    <submittedName>
        <fullName evidence="1">GerW family sporulation protein</fullName>
    </submittedName>
</protein>
<reference evidence="1" key="1">
    <citation type="submission" date="2020-08" db="EMBL/GenBank/DDBJ databases">
        <title>Genome public.</title>
        <authorList>
            <person name="Liu C."/>
            <person name="Sun Q."/>
        </authorList>
    </citation>
    <scope>NUCLEOTIDE SEQUENCE</scope>
    <source>
        <strain evidence="1">NSJ-28</strain>
    </source>
</reference>
<name>A0A923LT19_9FIRM</name>
<gene>
    <name evidence="1" type="primary">ytfJ</name>
    <name evidence="1" type="ORF">H8S45_00320</name>
</gene>
<proteinExistence type="predicted"/>
<dbReference type="Proteomes" id="UP000606499">
    <property type="component" value="Unassembled WGS sequence"/>
</dbReference>
<evidence type="ECO:0000313" key="1">
    <source>
        <dbReference type="EMBL" id="MBC5723921.1"/>
    </source>
</evidence>
<dbReference type="NCBIfam" id="TIGR02874">
    <property type="entry name" value="spore_ytfJ"/>
    <property type="match status" value="1"/>
</dbReference>
<organism evidence="1 2">
    <name type="scientific">Agathobaculum faecis</name>
    <dbReference type="NCBI Taxonomy" id="2763013"/>
    <lineage>
        <taxon>Bacteria</taxon>
        <taxon>Bacillati</taxon>
        <taxon>Bacillota</taxon>
        <taxon>Clostridia</taxon>
        <taxon>Eubacteriales</taxon>
        <taxon>Butyricicoccaceae</taxon>
        <taxon>Agathobaculum</taxon>
    </lineage>
</organism>
<dbReference type="AlphaFoldDB" id="A0A923LT19"/>
<dbReference type="Pfam" id="PF09579">
    <property type="entry name" value="Spore_YtfJ"/>
    <property type="match status" value="1"/>
</dbReference>
<keyword evidence="2" id="KW-1185">Reference proteome</keyword>
<dbReference type="EMBL" id="JACOPL010000001">
    <property type="protein sequence ID" value="MBC5723921.1"/>
    <property type="molecule type" value="Genomic_DNA"/>
</dbReference>
<comment type="caution">
    <text evidence="1">The sequence shown here is derived from an EMBL/GenBank/DDBJ whole genome shotgun (WGS) entry which is preliminary data.</text>
</comment>